<dbReference type="VEuPathDB" id="VectorBase:GMOY009372"/>
<dbReference type="PANTHER" id="PTHR10887">
    <property type="entry name" value="DNA2/NAM7 HELICASE FAMILY"/>
    <property type="match status" value="1"/>
</dbReference>
<dbReference type="Pfam" id="PF13086">
    <property type="entry name" value="AAA_11"/>
    <property type="match status" value="2"/>
</dbReference>
<dbReference type="GO" id="GO:0005829">
    <property type="term" value="C:cytosol"/>
    <property type="evidence" value="ECO:0007669"/>
    <property type="project" value="TreeGrafter"/>
</dbReference>
<sequence length="623" mass="70942">MKSSQVQNFTETALKTSSPIMSAYLENYYLHSENIHIILRYLLEIEDLTVMSKYLALQQKNVIIHSYGDKENREFMVKLNNTDNDINEIVGPFVDEVVVVPTYSGKFAGNVTWKIDVLLPHLYEQIYGNEALFKRCGVVTSISKDVLRFRFNFDKNAKPLKVYDGEKYDLIIRPMRIPLRYQYRALELLTKDRTTRQYLFPVENINYENLSAPYIIFGPPGTGKTTTVVEIILQLFVKRLSARILVTSSSNSACDTIASGICKNINRSLLYRNQPNLLLRLFSNSALANGVNAIDPELLKRSNCKGGSHYYPAIEDIRKYRIIVTTLCSVGKLVTGGIGAGGFFTHIFIDEAGACSEPEALVGIMDVKSPKCEIILSGDHKQLGPVFKSERAAELGLSKSLMERLLERKCYSLDERGNYDRTLQFRLNQNYPDVNIAAKWHKLPNPNFPIIFQAVFGRTENDKRSGSCFNNRELQVSMELLESLLTTGIDGCKVEQTDIAIISPYKQQCERFKKQLRDKKWSDVEIGTVNSFQGREKHIVIISLVRSFTSLGFVDEAQRLNVMLSRAKSLLIIIGNPVTLRRSADLKYILDECSNNGTFVNNDKKETPKYIKQRQQRKHQTKN</sequence>
<dbReference type="GO" id="GO:0003723">
    <property type="term" value="F:RNA binding"/>
    <property type="evidence" value="ECO:0007669"/>
    <property type="project" value="InterPro"/>
</dbReference>
<feature type="domain" description="DNA2/NAM7 helicase-like C-terminal" evidence="3">
    <location>
        <begin position="435"/>
        <end position="576"/>
    </location>
</feature>
<dbReference type="AlphaFoldDB" id="A0A1B0G7T3"/>
<evidence type="ECO:0000256" key="1">
    <source>
        <dbReference type="ARBA" id="ARBA00023158"/>
    </source>
</evidence>
<proteinExistence type="predicted"/>
<evidence type="ECO:0000313" key="4">
    <source>
        <dbReference type="EnsemblMetazoa" id="GMOY009372-PA"/>
    </source>
</evidence>
<reference evidence="4" key="1">
    <citation type="submission" date="2020-05" db="UniProtKB">
        <authorList>
            <consortium name="EnsemblMetazoa"/>
        </authorList>
    </citation>
    <scope>IDENTIFICATION</scope>
    <source>
        <strain evidence="4">Yale</strain>
    </source>
</reference>
<keyword evidence="1" id="KW-0943">RNA-mediated gene silencing</keyword>
<dbReference type="Gene3D" id="3.40.50.300">
    <property type="entry name" value="P-loop containing nucleotide triphosphate hydrolases"/>
    <property type="match status" value="2"/>
</dbReference>
<feature type="domain" description="DNA2/NAM7 helicase helicase" evidence="2">
    <location>
        <begin position="215"/>
        <end position="269"/>
    </location>
</feature>
<evidence type="ECO:0000259" key="3">
    <source>
        <dbReference type="Pfam" id="PF13087"/>
    </source>
</evidence>
<dbReference type="InterPro" id="IPR026122">
    <property type="entry name" value="MOV-10/SDE3_DEXXQ/H-box"/>
</dbReference>
<dbReference type="PANTHER" id="PTHR10887:SF419">
    <property type="entry name" value="RNA HELICASE MOV10L1"/>
    <property type="match status" value="1"/>
</dbReference>
<dbReference type="InterPro" id="IPR027417">
    <property type="entry name" value="P-loop_NTPase"/>
</dbReference>
<dbReference type="InterPro" id="IPR041677">
    <property type="entry name" value="DNA2/NAM7_AAA_11"/>
</dbReference>
<name>A0A1B0G7T3_GLOMM</name>
<dbReference type="GO" id="GO:0035194">
    <property type="term" value="P:regulatory ncRNA-mediated post-transcriptional gene silencing"/>
    <property type="evidence" value="ECO:0007669"/>
    <property type="project" value="TreeGrafter"/>
</dbReference>
<accession>A0A1B0G7T3</accession>
<evidence type="ECO:0000259" key="2">
    <source>
        <dbReference type="Pfam" id="PF13086"/>
    </source>
</evidence>
<dbReference type="Proteomes" id="UP000092444">
    <property type="component" value="Unassembled WGS sequence"/>
</dbReference>
<dbReference type="SUPFAM" id="SSF52540">
    <property type="entry name" value="P-loop containing nucleoside triphosphate hydrolases"/>
    <property type="match status" value="1"/>
</dbReference>
<dbReference type="EMBL" id="CCAG010016894">
    <property type="status" value="NOT_ANNOTATED_CDS"/>
    <property type="molecule type" value="Genomic_DNA"/>
</dbReference>
<dbReference type="CDD" id="cd18808">
    <property type="entry name" value="SF1_C_Upf1"/>
    <property type="match status" value="1"/>
</dbReference>
<feature type="domain" description="DNA2/NAM7 helicase helicase" evidence="2">
    <location>
        <begin position="317"/>
        <end position="390"/>
    </location>
</feature>
<organism evidence="4 5">
    <name type="scientific">Glossina morsitans morsitans</name>
    <name type="common">Savannah tsetse fly</name>
    <dbReference type="NCBI Taxonomy" id="37546"/>
    <lineage>
        <taxon>Eukaryota</taxon>
        <taxon>Metazoa</taxon>
        <taxon>Ecdysozoa</taxon>
        <taxon>Arthropoda</taxon>
        <taxon>Hexapoda</taxon>
        <taxon>Insecta</taxon>
        <taxon>Pterygota</taxon>
        <taxon>Neoptera</taxon>
        <taxon>Endopterygota</taxon>
        <taxon>Diptera</taxon>
        <taxon>Brachycera</taxon>
        <taxon>Muscomorpha</taxon>
        <taxon>Hippoboscoidea</taxon>
        <taxon>Glossinidae</taxon>
        <taxon>Glossina</taxon>
    </lineage>
</organism>
<dbReference type="InterPro" id="IPR047187">
    <property type="entry name" value="SF1_C_Upf1"/>
</dbReference>
<dbReference type="InterPro" id="IPR041679">
    <property type="entry name" value="DNA2/NAM7-like_C"/>
</dbReference>
<dbReference type="GO" id="GO:0043186">
    <property type="term" value="C:P granule"/>
    <property type="evidence" value="ECO:0007669"/>
    <property type="project" value="TreeGrafter"/>
</dbReference>
<dbReference type="STRING" id="37546.A0A1B0G7T3"/>
<evidence type="ECO:0000313" key="5">
    <source>
        <dbReference type="Proteomes" id="UP000092444"/>
    </source>
</evidence>
<dbReference type="CDD" id="cd18038">
    <property type="entry name" value="DEXXQc_Helz-like"/>
    <property type="match status" value="1"/>
</dbReference>
<dbReference type="PhylomeDB" id="A0A1B0G7T3"/>
<protein>
    <submittedName>
        <fullName evidence="4">Uncharacterized protein</fullName>
    </submittedName>
</protein>
<dbReference type="Pfam" id="PF13087">
    <property type="entry name" value="AAA_12"/>
    <property type="match status" value="1"/>
</dbReference>
<dbReference type="EnsemblMetazoa" id="GMOY009372-RA">
    <property type="protein sequence ID" value="GMOY009372-PA"/>
    <property type="gene ID" value="GMOY009372"/>
</dbReference>
<dbReference type="GO" id="GO:0032574">
    <property type="term" value="F:5'-3' RNA helicase activity"/>
    <property type="evidence" value="ECO:0007669"/>
    <property type="project" value="InterPro"/>
</dbReference>
<keyword evidence="5" id="KW-1185">Reference proteome</keyword>
<dbReference type="InterPro" id="IPR045055">
    <property type="entry name" value="DNA2/NAM7-like"/>
</dbReference>